<evidence type="ECO:0000256" key="2">
    <source>
        <dbReference type="ARBA" id="ARBA00001946"/>
    </source>
</evidence>
<dbReference type="PANTHER" id="PTHR15822:SF4">
    <property type="entry name" value="TYROSYL-DNA PHOSPHODIESTERASE 2"/>
    <property type="match status" value="1"/>
</dbReference>
<evidence type="ECO:0000256" key="8">
    <source>
        <dbReference type="ARBA" id="ARBA00022842"/>
    </source>
</evidence>
<dbReference type="Pfam" id="PF03372">
    <property type="entry name" value="Exo_endo_phos"/>
    <property type="match status" value="1"/>
</dbReference>
<sequence length="387" mass="43694">MPKRKHSPTPPLSDTTRDHEYLSLCSQFAEITSTNNALAMAFLQDRDWDLERALADFFAEHRTEEPSVQIDHIDLTETSSEDVPTTLESNAVECTVFNVLSWNVDGLDTSNIVQRTDEIVSRLKSEPFHVVCFQEVTMVTLPMFRTKLEKDYLIFSPTDLPFSDCVHYFVTIMVRRHPAIEVDRNSFLVHSFPNSVMGRHLVSIKLNINSAKLTDQPTPSTTISVRIFTAHLESCRESSAERKNQLAYAWTRMKYFGPPSENASNEHPRASIFCGDLNLRDKEVEELGGVPPDITDVWLATGSRLELCATWDPRRNTNASRLVGGGPRRYGSSPIFRYDRMYVHGAGLKPVDFGLRGLEKVPGAACFPSDHWGILGRFQLDTVSHTS</sequence>
<evidence type="ECO:0000256" key="3">
    <source>
        <dbReference type="ARBA" id="ARBA00004322"/>
    </source>
</evidence>
<name>A0A4E0R9D6_FASHE</name>
<keyword evidence="5" id="KW-0479">Metal-binding</keyword>
<evidence type="ECO:0000256" key="4">
    <source>
        <dbReference type="ARBA" id="ARBA00022722"/>
    </source>
</evidence>
<dbReference type="InterPro" id="IPR009060">
    <property type="entry name" value="UBA-like_sf"/>
</dbReference>
<dbReference type="SUPFAM" id="SSF46934">
    <property type="entry name" value="UBA-like"/>
    <property type="match status" value="1"/>
</dbReference>
<dbReference type="GO" id="GO:0046872">
    <property type="term" value="F:metal ion binding"/>
    <property type="evidence" value="ECO:0007669"/>
    <property type="project" value="UniProtKB-KW"/>
</dbReference>
<dbReference type="Gene3D" id="1.10.8.10">
    <property type="entry name" value="DNA helicase RuvA subunit, C-terminal domain"/>
    <property type="match status" value="1"/>
</dbReference>
<evidence type="ECO:0000259" key="11">
    <source>
        <dbReference type="Pfam" id="PF03372"/>
    </source>
</evidence>
<comment type="subcellular location">
    <subcellularLocation>
        <location evidence="3">Nucleus</location>
        <location evidence="3">PML body</location>
    </subcellularLocation>
</comment>
<comment type="cofactor">
    <cofactor evidence="2">
        <name>Mg(2+)</name>
        <dbReference type="ChEBI" id="CHEBI:18420"/>
    </cofactor>
</comment>
<keyword evidence="4" id="KW-0540">Nuclease</keyword>
<comment type="cofactor">
    <cofactor evidence="1">
        <name>Mn(2+)</name>
        <dbReference type="ChEBI" id="CHEBI:29035"/>
    </cofactor>
</comment>
<dbReference type="InterPro" id="IPR051547">
    <property type="entry name" value="TDP2-like"/>
</dbReference>
<dbReference type="CDD" id="cd09080">
    <property type="entry name" value="TDP2"/>
    <property type="match status" value="1"/>
</dbReference>
<evidence type="ECO:0000256" key="10">
    <source>
        <dbReference type="ARBA" id="ARBA00023242"/>
    </source>
</evidence>
<gene>
    <name evidence="12" type="ORF">D915_004083</name>
</gene>
<dbReference type="Pfam" id="PF14555">
    <property type="entry name" value="UBA_4"/>
    <property type="match status" value="1"/>
</dbReference>
<keyword evidence="12" id="KW-0675">Receptor</keyword>
<dbReference type="GO" id="GO:0006302">
    <property type="term" value="P:double-strand break repair"/>
    <property type="evidence" value="ECO:0007669"/>
    <property type="project" value="TreeGrafter"/>
</dbReference>
<keyword evidence="7" id="KW-0378">Hydrolase</keyword>
<proteinExistence type="predicted"/>
<dbReference type="Gene3D" id="3.60.10.10">
    <property type="entry name" value="Endonuclease/exonuclease/phosphatase"/>
    <property type="match status" value="1"/>
</dbReference>
<dbReference type="GO" id="GO:0003697">
    <property type="term" value="F:single-stranded DNA binding"/>
    <property type="evidence" value="ECO:0007669"/>
    <property type="project" value="TreeGrafter"/>
</dbReference>
<dbReference type="GO" id="GO:0016605">
    <property type="term" value="C:PML body"/>
    <property type="evidence" value="ECO:0007669"/>
    <property type="project" value="UniProtKB-SubCell"/>
</dbReference>
<dbReference type="InterPro" id="IPR005135">
    <property type="entry name" value="Endo/exonuclease/phosphatase"/>
</dbReference>
<keyword evidence="10" id="KW-0539">Nucleus</keyword>
<evidence type="ECO:0000313" key="13">
    <source>
        <dbReference type="Proteomes" id="UP000230066"/>
    </source>
</evidence>
<evidence type="ECO:0000256" key="6">
    <source>
        <dbReference type="ARBA" id="ARBA00022763"/>
    </source>
</evidence>
<dbReference type="CDD" id="cd14672">
    <property type="entry name" value="UBA_ceTYDP2_like"/>
    <property type="match status" value="1"/>
</dbReference>
<dbReference type="SUPFAM" id="SSF56219">
    <property type="entry name" value="DNase I-like"/>
    <property type="match status" value="1"/>
</dbReference>
<keyword evidence="8" id="KW-0460">Magnesium</keyword>
<feature type="domain" description="Endonuclease/exonuclease/phosphatase" evidence="11">
    <location>
        <begin position="100"/>
        <end position="371"/>
    </location>
</feature>
<reference evidence="12" key="1">
    <citation type="submission" date="2019-03" db="EMBL/GenBank/DDBJ databases">
        <title>Improved annotation for the trematode Fasciola hepatica.</title>
        <authorList>
            <person name="Choi Y.-J."/>
            <person name="Martin J."/>
            <person name="Mitreva M."/>
        </authorList>
    </citation>
    <scope>NUCLEOTIDE SEQUENCE [LARGE SCALE GENOMIC DNA]</scope>
</reference>
<dbReference type="Proteomes" id="UP000230066">
    <property type="component" value="Unassembled WGS sequence"/>
</dbReference>
<dbReference type="GO" id="GO:0004518">
    <property type="term" value="F:nuclease activity"/>
    <property type="evidence" value="ECO:0007669"/>
    <property type="project" value="UniProtKB-KW"/>
</dbReference>
<keyword evidence="9" id="KW-0234">DNA repair</keyword>
<organism evidence="12 13">
    <name type="scientific">Fasciola hepatica</name>
    <name type="common">Liver fluke</name>
    <dbReference type="NCBI Taxonomy" id="6192"/>
    <lineage>
        <taxon>Eukaryota</taxon>
        <taxon>Metazoa</taxon>
        <taxon>Spiralia</taxon>
        <taxon>Lophotrochozoa</taxon>
        <taxon>Platyhelminthes</taxon>
        <taxon>Trematoda</taxon>
        <taxon>Digenea</taxon>
        <taxon>Plagiorchiida</taxon>
        <taxon>Echinostomata</taxon>
        <taxon>Echinostomatoidea</taxon>
        <taxon>Fasciolidae</taxon>
        <taxon>Fasciola</taxon>
    </lineage>
</organism>
<evidence type="ECO:0000256" key="7">
    <source>
        <dbReference type="ARBA" id="ARBA00022801"/>
    </source>
</evidence>
<dbReference type="GO" id="GO:0070260">
    <property type="term" value="F:5'-tyrosyl-DNA phosphodiesterase activity"/>
    <property type="evidence" value="ECO:0007669"/>
    <property type="project" value="TreeGrafter"/>
</dbReference>
<dbReference type="InterPro" id="IPR036691">
    <property type="entry name" value="Endo/exonu/phosph_ase_sf"/>
</dbReference>
<keyword evidence="6" id="KW-0227">DNA damage</keyword>
<protein>
    <submittedName>
        <fullName evidence="12">Traf and tnf receptor associated protein</fullName>
    </submittedName>
</protein>
<dbReference type="AlphaFoldDB" id="A0A4E0R9D6"/>
<comment type="caution">
    <text evidence="12">The sequence shown here is derived from an EMBL/GenBank/DDBJ whole genome shotgun (WGS) entry which is preliminary data.</text>
</comment>
<evidence type="ECO:0000256" key="5">
    <source>
        <dbReference type="ARBA" id="ARBA00022723"/>
    </source>
</evidence>
<dbReference type="GO" id="GO:0005737">
    <property type="term" value="C:cytoplasm"/>
    <property type="evidence" value="ECO:0007669"/>
    <property type="project" value="TreeGrafter"/>
</dbReference>
<evidence type="ECO:0000256" key="9">
    <source>
        <dbReference type="ARBA" id="ARBA00023204"/>
    </source>
</evidence>
<evidence type="ECO:0000256" key="1">
    <source>
        <dbReference type="ARBA" id="ARBA00001936"/>
    </source>
</evidence>
<accession>A0A4E0R9D6</accession>
<evidence type="ECO:0000313" key="12">
    <source>
        <dbReference type="EMBL" id="THD25239.1"/>
    </source>
</evidence>
<dbReference type="PANTHER" id="PTHR15822">
    <property type="entry name" value="TRAF AND TNF RECEPTOR-ASSOCIATED PROTEIN"/>
    <property type="match status" value="1"/>
</dbReference>
<dbReference type="EMBL" id="JXXN02001227">
    <property type="protein sequence ID" value="THD25239.1"/>
    <property type="molecule type" value="Genomic_DNA"/>
</dbReference>
<keyword evidence="13" id="KW-1185">Reference proteome</keyword>